<keyword evidence="1" id="KW-0732">Signal</keyword>
<gene>
    <name evidence="2" type="ORF">EV186_104445</name>
</gene>
<dbReference type="NCBIfam" id="NF033206">
    <property type="entry name" value="ScyE_fam"/>
    <property type="match status" value="1"/>
</dbReference>
<protein>
    <recommendedName>
        <fullName evidence="4">ScyD/ScyE family protein</fullName>
    </recommendedName>
</protein>
<proteinExistence type="predicted"/>
<dbReference type="OrthoDB" id="2633250at2"/>
<evidence type="ECO:0000256" key="1">
    <source>
        <dbReference type="SAM" id="SignalP"/>
    </source>
</evidence>
<sequence>MTTLRRSMRVLLIAVLVFAIGLPATANAQGEQTNASTIRVVATGLNAPRGVVYDQRRNRVLVAEAGVLAGDTGPCGFAERGLPFCLGLTGSVFEYSERSAQGRRIVTGLPSAGIQNGLSVVIGLHDLAITGDKLTAVFGLLGTKAYRDSLGPDAATMGQVVTINHAGKVVPRGDVTAFEDQYFPGHIESDPYGIQTGPYGTVVANAGGPDSRGNDLLLVRPNGAISELAQFPARQPAADPTDTIESVPTTVMQGPDGAFYVGELTGAPWYTGEARVYRVVPGQPATIYAQGFTNIIDLTFDPQGRLVVLQTSTNNPFDVTRDGALVRVERDGSHTTLASAGLRNPGGVAVAGPSSFYVTLGTATSGGTGELALVQLTS</sequence>
<dbReference type="InterPro" id="IPR048031">
    <property type="entry name" value="ScyD/ScyE-like"/>
</dbReference>
<evidence type="ECO:0008006" key="4">
    <source>
        <dbReference type="Google" id="ProtNLM"/>
    </source>
</evidence>
<dbReference type="SUPFAM" id="SSF63829">
    <property type="entry name" value="Calcium-dependent phosphotriesterase"/>
    <property type="match status" value="1"/>
</dbReference>
<dbReference type="EMBL" id="SNXZ01000004">
    <property type="protein sequence ID" value="TDP96457.1"/>
    <property type="molecule type" value="Genomic_DNA"/>
</dbReference>
<organism evidence="2 3">
    <name type="scientific">Labedaea rhizosphaerae</name>
    <dbReference type="NCBI Taxonomy" id="598644"/>
    <lineage>
        <taxon>Bacteria</taxon>
        <taxon>Bacillati</taxon>
        <taxon>Actinomycetota</taxon>
        <taxon>Actinomycetes</taxon>
        <taxon>Pseudonocardiales</taxon>
        <taxon>Pseudonocardiaceae</taxon>
        <taxon>Labedaea</taxon>
    </lineage>
</organism>
<accession>A0A4R6SAK3</accession>
<feature type="signal peptide" evidence="1">
    <location>
        <begin position="1"/>
        <end position="28"/>
    </location>
</feature>
<feature type="chain" id="PRO_5020805236" description="ScyD/ScyE family protein" evidence="1">
    <location>
        <begin position="29"/>
        <end position="378"/>
    </location>
</feature>
<evidence type="ECO:0000313" key="2">
    <source>
        <dbReference type="EMBL" id="TDP96457.1"/>
    </source>
</evidence>
<name>A0A4R6SAK3_LABRH</name>
<evidence type="ECO:0000313" key="3">
    <source>
        <dbReference type="Proteomes" id="UP000295444"/>
    </source>
</evidence>
<comment type="caution">
    <text evidence="2">The sequence shown here is derived from an EMBL/GenBank/DDBJ whole genome shotgun (WGS) entry which is preliminary data.</text>
</comment>
<reference evidence="2 3" key="1">
    <citation type="submission" date="2019-03" db="EMBL/GenBank/DDBJ databases">
        <title>Genomic Encyclopedia of Type Strains, Phase IV (KMG-IV): sequencing the most valuable type-strain genomes for metagenomic binning, comparative biology and taxonomic classification.</title>
        <authorList>
            <person name="Goeker M."/>
        </authorList>
    </citation>
    <scope>NUCLEOTIDE SEQUENCE [LARGE SCALE GENOMIC DNA]</scope>
    <source>
        <strain evidence="2 3">DSM 45361</strain>
    </source>
</reference>
<dbReference type="Proteomes" id="UP000295444">
    <property type="component" value="Unassembled WGS sequence"/>
</dbReference>
<dbReference type="InterPro" id="IPR011042">
    <property type="entry name" value="6-blade_b-propeller_TolB-like"/>
</dbReference>
<keyword evidence="3" id="KW-1185">Reference proteome</keyword>
<dbReference type="AlphaFoldDB" id="A0A4R6SAK3"/>
<dbReference type="Gene3D" id="2.120.10.30">
    <property type="entry name" value="TolB, C-terminal domain"/>
    <property type="match status" value="1"/>
</dbReference>